<evidence type="ECO:0000256" key="3">
    <source>
        <dbReference type="ARBA" id="ARBA00022801"/>
    </source>
</evidence>
<dbReference type="InterPro" id="IPR019819">
    <property type="entry name" value="Carboxylesterase_B_CS"/>
</dbReference>
<evidence type="ECO:0000313" key="9">
    <source>
        <dbReference type="Proteomes" id="UP000053240"/>
    </source>
</evidence>
<dbReference type="Proteomes" id="UP000053240">
    <property type="component" value="Unassembled WGS sequence"/>
</dbReference>
<accession>A0A194REM3</accession>
<dbReference type="InParanoid" id="A0A194REM3"/>
<gene>
    <name evidence="8" type="ORF">RR48_05987</name>
</gene>
<dbReference type="GO" id="GO:0052689">
    <property type="term" value="F:carboxylic ester hydrolase activity"/>
    <property type="evidence" value="ECO:0007669"/>
    <property type="project" value="UniProtKB-KW"/>
</dbReference>
<dbReference type="InterPro" id="IPR002018">
    <property type="entry name" value="CarbesteraseB"/>
</dbReference>
<keyword evidence="2" id="KW-0719">Serine esterase</keyword>
<dbReference type="EMBL" id="KQ460313">
    <property type="protein sequence ID" value="KPJ16032.1"/>
    <property type="molecule type" value="Genomic_DNA"/>
</dbReference>
<dbReference type="OrthoDB" id="19653at2759"/>
<evidence type="ECO:0000256" key="2">
    <source>
        <dbReference type="ARBA" id="ARBA00022487"/>
    </source>
</evidence>
<evidence type="ECO:0000256" key="5">
    <source>
        <dbReference type="ARBA" id="ARBA00023180"/>
    </source>
</evidence>
<organism evidence="8 9">
    <name type="scientific">Papilio machaon</name>
    <name type="common">Old World swallowtail butterfly</name>
    <dbReference type="NCBI Taxonomy" id="76193"/>
    <lineage>
        <taxon>Eukaryota</taxon>
        <taxon>Metazoa</taxon>
        <taxon>Ecdysozoa</taxon>
        <taxon>Arthropoda</taxon>
        <taxon>Hexapoda</taxon>
        <taxon>Insecta</taxon>
        <taxon>Pterygota</taxon>
        <taxon>Neoptera</taxon>
        <taxon>Endopterygota</taxon>
        <taxon>Lepidoptera</taxon>
        <taxon>Glossata</taxon>
        <taxon>Ditrysia</taxon>
        <taxon>Papilionoidea</taxon>
        <taxon>Papilionidae</taxon>
        <taxon>Papilioninae</taxon>
        <taxon>Papilio</taxon>
    </lineage>
</organism>
<dbReference type="KEGG" id="pmac:106709724"/>
<dbReference type="PROSITE" id="PS00941">
    <property type="entry name" value="CARBOXYLESTERASE_B_2"/>
    <property type="match status" value="1"/>
</dbReference>
<dbReference type="InterPro" id="IPR019826">
    <property type="entry name" value="Carboxylesterase_B_AS"/>
</dbReference>
<keyword evidence="3 6" id="KW-0378">Hydrolase</keyword>
<keyword evidence="4" id="KW-1015">Disulfide bond</keyword>
<comment type="similarity">
    <text evidence="1 6">Belongs to the type-B carboxylesterase/lipase family.</text>
</comment>
<evidence type="ECO:0000256" key="4">
    <source>
        <dbReference type="ARBA" id="ARBA00023157"/>
    </source>
</evidence>
<evidence type="ECO:0000256" key="1">
    <source>
        <dbReference type="ARBA" id="ARBA00005964"/>
    </source>
</evidence>
<keyword evidence="9" id="KW-1185">Reference proteome</keyword>
<dbReference type="PANTHER" id="PTHR43142:SF1">
    <property type="entry name" value="CARBOXYLIC ESTER HYDROLASE"/>
    <property type="match status" value="1"/>
</dbReference>
<evidence type="ECO:0000256" key="6">
    <source>
        <dbReference type="RuleBase" id="RU361235"/>
    </source>
</evidence>
<evidence type="ECO:0000259" key="7">
    <source>
        <dbReference type="Pfam" id="PF00135"/>
    </source>
</evidence>
<dbReference type="EC" id="3.1.1.-" evidence="6"/>
<dbReference type="PROSITE" id="PS00122">
    <property type="entry name" value="CARBOXYLESTERASE_B_1"/>
    <property type="match status" value="1"/>
</dbReference>
<dbReference type="AlphaFoldDB" id="A0A194REM3"/>
<feature type="domain" description="Carboxylesterase type B" evidence="7">
    <location>
        <begin position="3"/>
        <end position="524"/>
    </location>
</feature>
<sequence>MARVTVQQGLLEGELLDAVSGDCRYYSFKGIPYAEPPLRTLRFKAPKPPLPWTGVRKAIQHGSPCPQKDIFTNELLAGSEDCLYLNVYSPNLKPEAPLPVMVFIHGGGFKSGSGDVDHYGPDFLMCHDVILVTVNYRLEALGFLCMDTAEVPGNAGLKDQVAALRWVKQNIGSFGGDADNVTVFGESAGGAATALHVLSPMSRGLFRRAIPMSGVPFCDWATSFEPRRRAFVLGKQLGLETTDPQELLEFLQNVPVEKLVDTNPCVLVSEEIESSNLLKMFHFGPVVEKDFGREHFITEDPDVAMRSGRVNKVDVMIGYTSEESLIGLQYIVNKLVKSYNRYPEMLVPRKILLKCNAGTVMQLSDRIHKHYFGDKPINMDHIKKFVEYASHTTFIYDIHKYVKLLPKIGTKIYMYKFSCISDRCIYGKEGLKYGIVGTSHLDDLMHLFDPKLHNLPLDKDSSTYKMIKQTCQLFTNFAKFGNPTPDSTLGVKWAEYDESTGAYLDIAEQLTPGTGLDAAAVTFWTGIYEAAALP</sequence>
<dbReference type="InterPro" id="IPR029058">
    <property type="entry name" value="AB_hydrolase_fold"/>
</dbReference>
<keyword evidence="5" id="KW-0325">Glycoprotein</keyword>
<name>A0A194REM3_PAPMA</name>
<proteinExistence type="inferred from homology"/>
<dbReference type="SUPFAM" id="SSF53474">
    <property type="entry name" value="alpha/beta-Hydrolases"/>
    <property type="match status" value="1"/>
</dbReference>
<reference evidence="8 9" key="1">
    <citation type="journal article" date="2015" name="Nat. Commun.">
        <title>Outbred genome sequencing and CRISPR/Cas9 gene editing in butterflies.</title>
        <authorList>
            <person name="Li X."/>
            <person name="Fan D."/>
            <person name="Zhang W."/>
            <person name="Liu G."/>
            <person name="Zhang L."/>
            <person name="Zhao L."/>
            <person name="Fang X."/>
            <person name="Chen L."/>
            <person name="Dong Y."/>
            <person name="Chen Y."/>
            <person name="Ding Y."/>
            <person name="Zhao R."/>
            <person name="Feng M."/>
            <person name="Zhu Y."/>
            <person name="Feng Y."/>
            <person name="Jiang X."/>
            <person name="Zhu D."/>
            <person name="Xiang H."/>
            <person name="Feng X."/>
            <person name="Li S."/>
            <person name="Wang J."/>
            <person name="Zhang G."/>
            <person name="Kronforst M.R."/>
            <person name="Wang W."/>
        </authorList>
    </citation>
    <scope>NUCLEOTIDE SEQUENCE [LARGE SCALE GENOMIC DNA]</scope>
    <source>
        <strain evidence="8">Ya'a_city_454_Pm</strain>
        <tissue evidence="8">Whole body</tissue>
    </source>
</reference>
<dbReference type="Pfam" id="PF00135">
    <property type="entry name" value="COesterase"/>
    <property type="match status" value="1"/>
</dbReference>
<dbReference type="PANTHER" id="PTHR43142">
    <property type="entry name" value="CARBOXYLIC ESTER HYDROLASE"/>
    <property type="match status" value="1"/>
</dbReference>
<protein>
    <recommendedName>
        <fullName evidence="6">Carboxylic ester hydrolase</fullName>
        <ecNumber evidence="6">3.1.1.-</ecNumber>
    </recommendedName>
</protein>
<dbReference type="Gene3D" id="3.40.50.1820">
    <property type="entry name" value="alpha/beta hydrolase"/>
    <property type="match status" value="1"/>
</dbReference>
<evidence type="ECO:0000313" key="8">
    <source>
        <dbReference type="EMBL" id="KPJ16032.1"/>
    </source>
</evidence>